<proteinExistence type="predicted"/>
<comment type="caution">
    <text evidence="2">The sequence shown here is derived from an EMBL/GenBank/DDBJ whole genome shotgun (WGS) entry which is preliminary data.</text>
</comment>
<dbReference type="InterPro" id="IPR032710">
    <property type="entry name" value="NTF2-like_dom_sf"/>
</dbReference>
<dbReference type="SUPFAM" id="SSF54427">
    <property type="entry name" value="NTF2-like"/>
    <property type="match status" value="1"/>
</dbReference>
<evidence type="ECO:0000313" key="2">
    <source>
        <dbReference type="EMBL" id="GAA0268493.1"/>
    </source>
</evidence>
<gene>
    <name evidence="2" type="ORF">GCM10009539_64430</name>
</gene>
<organism evidence="2 3">
    <name type="scientific">Cryptosporangium japonicum</name>
    <dbReference type="NCBI Taxonomy" id="80872"/>
    <lineage>
        <taxon>Bacteria</taxon>
        <taxon>Bacillati</taxon>
        <taxon>Actinomycetota</taxon>
        <taxon>Actinomycetes</taxon>
        <taxon>Cryptosporangiales</taxon>
        <taxon>Cryptosporangiaceae</taxon>
        <taxon>Cryptosporangium</taxon>
    </lineage>
</organism>
<dbReference type="Pfam" id="PF12680">
    <property type="entry name" value="SnoaL_2"/>
    <property type="match status" value="1"/>
</dbReference>
<accession>A0ABN0V0C4</accession>
<keyword evidence="3" id="KW-1185">Reference proteome</keyword>
<dbReference type="EMBL" id="BAAAGX010000028">
    <property type="protein sequence ID" value="GAA0268493.1"/>
    <property type="molecule type" value="Genomic_DNA"/>
</dbReference>
<reference evidence="2 3" key="1">
    <citation type="journal article" date="2019" name="Int. J. Syst. Evol. Microbiol.">
        <title>The Global Catalogue of Microorganisms (GCM) 10K type strain sequencing project: providing services to taxonomists for standard genome sequencing and annotation.</title>
        <authorList>
            <consortium name="The Broad Institute Genomics Platform"/>
            <consortium name="The Broad Institute Genome Sequencing Center for Infectious Disease"/>
            <person name="Wu L."/>
            <person name="Ma J."/>
        </authorList>
    </citation>
    <scope>NUCLEOTIDE SEQUENCE [LARGE SCALE GENOMIC DNA]</scope>
    <source>
        <strain evidence="2 3">JCM 10425</strain>
    </source>
</reference>
<protein>
    <recommendedName>
        <fullName evidence="1">SnoaL-like domain-containing protein</fullName>
    </recommendedName>
</protein>
<dbReference type="Proteomes" id="UP001500967">
    <property type="component" value="Unassembled WGS sequence"/>
</dbReference>
<name>A0ABN0V0C4_9ACTN</name>
<evidence type="ECO:0000313" key="3">
    <source>
        <dbReference type="Proteomes" id="UP001500967"/>
    </source>
</evidence>
<evidence type="ECO:0000259" key="1">
    <source>
        <dbReference type="Pfam" id="PF12680"/>
    </source>
</evidence>
<sequence length="121" mass="13828">MSQNIDTVNRYLDGFRTSDHEQVLSCLTDDITWTLFGGFRLQGKQAYDAEIENPAFKGSPKLDVIRLVEQDDVVMGELSGEGLRADGSTMRMIMAETWVMENGLIKERRSYVVELKQNDYQ</sequence>
<dbReference type="Gene3D" id="3.10.450.50">
    <property type="match status" value="1"/>
</dbReference>
<feature type="domain" description="SnoaL-like" evidence="1">
    <location>
        <begin position="8"/>
        <end position="107"/>
    </location>
</feature>
<dbReference type="InterPro" id="IPR037401">
    <property type="entry name" value="SnoaL-like"/>
</dbReference>
<dbReference type="RefSeq" id="WP_344652698.1">
    <property type="nucleotide sequence ID" value="NZ_BAAAGX010000028.1"/>
</dbReference>